<comment type="caution">
    <text evidence="1">The sequence shown here is derived from an EMBL/GenBank/DDBJ whole genome shotgun (WGS) entry which is preliminary data.</text>
</comment>
<evidence type="ECO:0000313" key="1">
    <source>
        <dbReference type="EMBL" id="GBC99772.1"/>
    </source>
</evidence>
<dbReference type="Proteomes" id="UP000236173">
    <property type="component" value="Unassembled WGS sequence"/>
</dbReference>
<organism evidence="1 2">
    <name type="scientific">Candidatus Fervidibacter japonicus</name>
    <dbReference type="NCBI Taxonomy" id="2035412"/>
    <lineage>
        <taxon>Bacteria</taxon>
        <taxon>Candidatus Fervidibacterota</taxon>
        <taxon>Candidatus Fervidibacter</taxon>
    </lineage>
</organism>
<protein>
    <submittedName>
        <fullName evidence="1">Uncharacterized protein</fullName>
    </submittedName>
</protein>
<name>A0A2H5XF22_9BACT</name>
<proteinExistence type="predicted"/>
<gene>
    <name evidence="1" type="ORF">HRbin17_02303</name>
</gene>
<accession>A0A2H5XF22</accession>
<dbReference type="AlphaFoldDB" id="A0A2H5XF22"/>
<evidence type="ECO:0000313" key="2">
    <source>
        <dbReference type="Proteomes" id="UP000236173"/>
    </source>
</evidence>
<dbReference type="EMBL" id="BEHT01000037">
    <property type="protein sequence ID" value="GBC99772.1"/>
    <property type="molecule type" value="Genomic_DNA"/>
</dbReference>
<reference evidence="2" key="1">
    <citation type="submission" date="2017-09" db="EMBL/GenBank/DDBJ databases">
        <title>Metaegenomics of thermophilic ammonia-oxidizing enrichment culture.</title>
        <authorList>
            <person name="Kato S."/>
            <person name="Suzuki K."/>
        </authorList>
    </citation>
    <scope>NUCLEOTIDE SEQUENCE [LARGE SCALE GENOMIC DNA]</scope>
</reference>
<sequence length="97" mass="10746">MSVVEGQRGRLLREDTDADTAAPLTVVDREEIWQVLSAFPVKRWALFAVRIVKAHDCPFSGESQRRCAFALHRDQRVGTVGNPITHVAVGVYDDAVA</sequence>